<evidence type="ECO:0000256" key="1">
    <source>
        <dbReference type="SAM" id="SignalP"/>
    </source>
</evidence>
<dbReference type="RefSeq" id="WP_249309010.1">
    <property type="nucleotide sequence ID" value="NZ_JACRSZ010000011.1"/>
</dbReference>
<protein>
    <submittedName>
        <fullName evidence="3">C39 family peptidase</fullName>
    </submittedName>
</protein>
<accession>A0ABR7NBE0</accession>
<feature type="signal peptide" evidence="1">
    <location>
        <begin position="1"/>
        <end position="27"/>
    </location>
</feature>
<dbReference type="Pfam" id="PF13529">
    <property type="entry name" value="Peptidase_C39_2"/>
    <property type="match status" value="1"/>
</dbReference>
<evidence type="ECO:0000313" key="3">
    <source>
        <dbReference type="EMBL" id="MBC8573716.1"/>
    </source>
</evidence>
<reference evidence="3 4" key="1">
    <citation type="submission" date="2020-08" db="EMBL/GenBank/DDBJ databases">
        <title>Genome public.</title>
        <authorList>
            <person name="Liu C."/>
            <person name="Sun Q."/>
        </authorList>
    </citation>
    <scope>NUCLEOTIDE SEQUENCE [LARGE SCALE GENOMIC DNA]</scope>
    <source>
        <strain evidence="3 4">NSJ-46</strain>
    </source>
</reference>
<evidence type="ECO:0000259" key="2">
    <source>
        <dbReference type="Pfam" id="PF13529"/>
    </source>
</evidence>
<dbReference type="Gene3D" id="3.90.70.10">
    <property type="entry name" value="Cysteine proteinases"/>
    <property type="match status" value="1"/>
</dbReference>
<dbReference type="PROSITE" id="PS51257">
    <property type="entry name" value="PROKAR_LIPOPROTEIN"/>
    <property type="match status" value="1"/>
</dbReference>
<sequence length="373" mass="42427">MTKKKFSVLMLAGFVSAGCTLGMPVFAEQMEGEMEYGIGEPRYPDSTVQADQNAIYEDTTQVDQNMVYGGTEQEPQTGTDTWVPDYTESYDSSTEYAAGTEYSEPIEYYDNTEINSEDTEISSETESETERRYYKDDPYIEIRKTDKVKFAEDFDILTKEDAEEDFALLDFDELPRAVSLEVPSVLQLPELPTGCESVALTMALEYEGFMLYKTTIAREFLIYNQETDNMAIGYIGDPFSEDGAGCFAPAIAATADNFFEDQEADYVAYDISGTEMEELLSYVQADTPVVLWTTMYMAEPEFTEDTAEYEGKTYRWYYQEHCVVLSGYDLDNNTVQINDPLEGIVTRDYDEFKNIYDKIGKYAVVVKKTAEEK</sequence>
<evidence type="ECO:0000313" key="4">
    <source>
        <dbReference type="Proteomes" id="UP000657421"/>
    </source>
</evidence>
<gene>
    <name evidence="3" type="ORF">H8716_11575</name>
</gene>
<keyword evidence="4" id="KW-1185">Reference proteome</keyword>
<organism evidence="3 4">
    <name type="scientific">Jingyaoa shaoxingensis</name>
    <dbReference type="NCBI Taxonomy" id="2763671"/>
    <lineage>
        <taxon>Bacteria</taxon>
        <taxon>Bacillati</taxon>
        <taxon>Bacillota</taxon>
        <taxon>Clostridia</taxon>
        <taxon>Lachnospirales</taxon>
        <taxon>Lachnospiraceae</taxon>
        <taxon>Jingyaoa</taxon>
    </lineage>
</organism>
<dbReference type="PANTHER" id="PTHR37806:SF1">
    <property type="entry name" value="PEPTIDASE C39-LIKE DOMAIN-CONTAINING PROTEIN"/>
    <property type="match status" value="1"/>
</dbReference>
<dbReference type="InterPro" id="IPR039564">
    <property type="entry name" value="Peptidase_C39-like"/>
</dbReference>
<feature type="chain" id="PRO_5046541298" evidence="1">
    <location>
        <begin position="28"/>
        <end position="373"/>
    </location>
</feature>
<feature type="domain" description="Peptidase C39-like" evidence="2">
    <location>
        <begin position="180"/>
        <end position="340"/>
    </location>
</feature>
<keyword evidence="1" id="KW-0732">Signal</keyword>
<dbReference type="EMBL" id="JACRSZ010000011">
    <property type="protein sequence ID" value="MBC8573716.1"/>
    <property type="molecule type" value="Genomic_DNA"/>
</dbReference>
<dbReference type="Proteomes" id="UP000657421">
    <property type="component" value="Unassembled WGS sequence"/>
</dbReference>
<comment type="caution">
    <text evidence="3">The sequence shown here is derived from an EMBL/GenBank/DDBJ whole genome shotgun (WGS) entry which is preliminary data.</text>
</comment>
<proteinExistence type="predicted"/>
<name>A0ABR7NBE0_9FIRM</name>
<dbReference type="PANTHER" id="PTHR37806">
    <property type="entry name" value="LMO0724 PROTEIN"/>
    <property type="match status" value="1"/>
</dbReference>